<dbReference type="NCBIfam" id="TIGR04276">
    <property type="entry name" value="FxsC_Cterm"/>
    <property type="match status" value="1"/>
</dbReference>
<keyword evidence="4" id="KW-1185">Reference proteome</keyword>
<dbReference type="InterPro" id="IPR026367">
    <property type="entry name" value="FxsC_C"/>
</dbReference>
<sequence>MTASRPDGDPQEPYFFLSYAHVPPYDVTDGSDSNRWVEKLFRELCQHIMHLTEVPSGAAGYMDRELRTGDNWKEKISERLSTCRVFVPLYSPRYFESDQCGREWAAFLERGRGRSDLGLPIPDAIVPAIWTPIRPTRMPAAAQTIQFNHADLGARYVEEGFYGIMKLNRYRTHYQAATMELAKRIVEVARNSPMPRGHIRDYTTVPSAFEDNTAERPITVTVLAPDEDHLPPGRRAYHYGRKPQEWDPFRTSNGARPLADHAMELARARGYLPEVGALDQHAEALSADEPRSPAVMLVDPWATTMDDCRASLRGIDRPGRRWITVMVPWNREDAQTMANEARLKVCLREALGNKLTEPDAVPDVPTLDSFRNTLPEVLNRASQHYLKRAPAYPPAGPSTDRPRLIGPEE</sequence>
<evidence type="ECO:0000256" key="1">
    <source>
        <dbReference type="SAM" id="MobiDB-lite"/>
    </source>
</evidence>
<organism evidence="3 4">
    <name type="scientific">Microtetraspora glauca</name>
    <dbReference type="NCBI Taxonomy" id="1996"/>
    <lineage>
        <taxon>Bacteria</taxon>
        <taxon>Bacillati</taxon>
        <taxon>Actinomycetota</taxon>
        <taxon>Actinomycetes</taxon>
        <taxon>Streptosporangiales</taxon>
        <taxon>Streptosporangiaceae</taxon>
        <taxon>Microtetraspora</taxon>
    </lineage>
</organism>
<gene>
    <name evidence="3" type="ORF">AB0I59_10390</name>
</gene>
<protein>
    <submittedName>
        <fullName evidence="3">TIR-like protein FxsC</fullName>
    </submittedName>
</protein>
<dbReference type="Proteomes" id="UP001551675">
    <property type="component" value="Unassembled WGS sequence"/>
</dbReference>
<accession>A0ABV3GBK9</accession>
<evidence type="ECO:0000259" key="2">
    <source>
        <dbReference type="Pfam" id="PF13676"/>
    </source>
</evidence>
<dbReference type="InterPro" id="IPR000157">
    <property type="entry name" value="TIR_dom"/>
</dbReference>
<dbReference type="SUPFAM" id="SSF52200">
    <property type="entry name" value="Toll/Interleukin receptor TIR domain"/>
    <property type="match status" value="1"/>
</dbReference>
<comment type="caution">
    <text evidence="3">The sequence shown here is derived from an EMBL/GenBank/DDBJ whole genome shotgun (WGS) entry which is preliminary data.</text>
</comment>
<reference evidence="3 4" key="1">
    <citation type="submission" date="2024-06" db="EMBL/GenBank/DDBJ databases">
        <title>The Natural Products Discovery Center: Release of the First 8490 Sequenced Strains for Exploring Actinobacteria Biosynthetic Diversity.</title>
        <authorList>
            <person name="Kalkreuter E."/>
            <person name="Kautsar S.A."/>
            <person name="Yang D."/>
            <person name="Bader C.D."/>
            <person name="Teijaro C.N."/>
            <person name="Fluegel L."/>
            <person name="Davis C.M."/>
            <person name="Simpson J.R."/>
            <person name="Lauterbach L."/>
            <person name="Steele A.D."/>
            <person name="Gui C."/>
            <person name="Meng S."/>
            <person name="Li G."/>
            <person name="Viehrig K."/>
            <person name="Ye F."/>
            <person name="Su P."/>
            <person name="Kiefer A.F."/>
            <person name="Nichols A."/>
            <person name="Cepeda A.J."/>
            <person name="Yan W."/>
            <person name="Fan B."/>
            <person name="Jiang Y."/>
            <person name="Adhikari A."/>
            <person name="Zheng C.-J."/>
            <person name="Schuster L."/>
            <person name="Cowan T.M."/>
            <person name="Smanski M.J."/>
            <person name="Chevrette M.G."/>
            <person name="De Carvalho L.P.S."/>
            <person name="Shen B."/>
        </authorList>
    </citation>
    <scope>NUCLEOTIDE SEQUENCE [LARGE SCALE GENOMIC DNA]</scope>
    <source>
        <strain evidence="3 4">NPDC050100</strain>
    </source>
</reference>
<proteinExistence type="predicted"/>
<dbReference type="Pfam" id="PF13676">
    <property type="entry name" value="TIR_2"/>
    <property type="match status" value="1"/>
</dbReference>
<evidence type="ECO:0000313" key="3">
    <source>
        <dbReference type="EMBL" id="MEV0969033.1"/>
    </source>
</evidence>
<name>A0ABV3GBK9_MICGL</name>
<dbReference type="RefSeq" id="WP_061258316.1">
    <property type="nucleotide sequence ID" value="NZ_JBFALK010000004.1"/>
</dbReference>
<feature type="region of interest" description="Disordered" evidence="1">
    <location>
        <begin position="385"/>
        <end position="409"/>
    </location>
</feature>
<feature type="domain" description="TIR" evidence="2">
    <location>
        <begin position="15"/>
        <end position="112"/>
    </location>
</feature>
<evidence type="ECO:0000313" key="4">
    <source>
        <dbReference type="Proteomes" id="UP001551675"/>
    </source>
</evidence>
<dbReference type="InterPro" id="IPR047603">
    <property type="entry name" value="FxsC_N"/>
</dbReference>
<dbReference type="NCBIfam" id="NF040588">
    <property type="entry name" value="FxsC_Nterm"/>
    <property type="match status" value="1"/>
</dbReference>
<dbReference type="EMBL" id="JBFALK010000004">
    <property type="protein sequence ID" value="MEV0969033.1"/>
    <property type="molecule type" value="Genomic_DNA"/>
</dbReference>
<dbReference type="InterPro" id="IPR035897">
    <property type="entry name" value="Toll_tir_struct_dom_sf"/>
</dbReference>
<dbReference type="Gene3D" id="3.40.50.10140">
    <property type="entry name" value="Toll/interleukin-1 receptor homology (TIR) domain"/>
    <property type="match status" value="1"/>
</dbReference>